<feature type="domain" description="YlxR" evidence="1">
    <location>
        <begin position="16"/>
        <end position="91"/>
    </location>
</feature>
<dbReference type="Pfam" id="PF04296">
    <property type="entry name" value="YlxR"/>
    <property type="match status" value="1"/>
</dbReference>
<dbReference type="NCBIfam" id="NF006622">
    <property type="entry name" value="PRK09190.1"/>
    <property type="match status" value="1"/>
</dbReference>
<name>A0A5D0R8A4_9RHOB</name>
<gene>
    <name evidence="2" type="ORF">FVF75_15740</name>
</gene>
<dbReference type="SUPFAM" id="SSF64376">
    <property type="entry name" value="YlxR-like"/>
    <property type="match status" value="1"/>
</dbReference>
<dbReference type="PANTHER" id="PTHR34215">
    <property type="entry name" value="BLL0784 PROTEIN"/>
    <property type="match status" value="1"/>
</dbReference>
<dbReference type="InterPro" id="IPR007393">
    <property type="entry name" value="YlxR_dom"/>
</dbReference>
<dbReference type="PANTHER" id="PTHR34215:SF1">
    <property type="entry name" value="YLXR DOMAIN-CONTAINING PROTEIN"/>
    <property type="match status" value="1"/>
</dbReference>
<evidence type="ECO:0000259" key="1">
    <source>
        <dbReference type="Pfam" id="PF04296"/>
    </source>
</evidence>
<sequence>MTREGKSRDRTGGPERRCIATGEVLPPARLIRFVVGPGDMIVADLLGKLPGRGIWVSADRAALERAVAKNLFARAARQPVNLPSDLVAMVEKGLVDRTVELISLARKAGRAVAGYEKVKGWLATEQAEVLIQASDGSARGKTKLRPPPGKGRFIGCLSAHELGLAFGRENVIHGALAGGGLTQRVVEEAAKLQGLREIDGGTAHRKGTKTNERY</sequence>
<organism evidence="2 3">
    <name type="scientific">Maritimibacter fusiformis</name>
    <dbReference type="NCBI Taxonomy" id="2603819"/>
    <lineage>
        <taxon>Bacteria</taxon>
        <taxon>Pseudomonadati</taxon>
        <taxon>Pseudomonadota</taxon>
        <taxon>Alphaproteobacteria</taxon>
        <taxon>Rhodobacterales</taxon>
        <taxon>Roseobacteraceae</taxon>
        <taxon>Maritimibacter</taxon>
    </lineage>
</organism>
<comment type="caution">
    <text evidence="2">The sequence shown here is derived from an EMBL/GenBank/DDBJ whole genome shotgun (WGS) entry which is preliminary data.</text>
</comment>
<protein>
    <submittedName>
        <fullName evidence="2">RNA-binding protein</fullName>
    </submittedName>
</protein>
<dbReference type="InterPro" id="IPR037465">
    <property type="entry name" value="YlxR"/>
</dbReference>
<accession>A0A5D0R8A4</accession>
<dbReference type="Proteomes" id="UP000322080">
    <property type="component" value="Unassembled WGS sequence"/>
</dbReference>
<evidence type="ECO:0000313" key="3">
    <source>
        <dbReference type="Proteomes" id="UP000322080"/>
    </source>
</evidence>
<reference evidence="2 3" key="1">
    <citation type="submission" date="2019-08" db="EMBL/GenBank/DDBJ databases">
        <title>Identification of a novel species of the genus Boseongicola.</title>
        <authorList>
            <person name="Zhang X.-Q."/>
        </authorList>
    </citation>
    <scope>NUCLEOTIDE SEQUENCE [LARGE SCALE GENOMIC DNA]</scope>
    <source>
        <strain evidence="2 3">HY14</strain>
    </source>
</reference>
<dbReference type="AlphaFoldDB" id="A0A5D0R8A4"/>
<dbReference type="Gene3D" id="3.30.1330.30">
    <property type="match status" value="1"/>
</dbReference>
<dbReference type="CDD" id="cd00279">
    <property type="entry name" value="YlxR"/>
    <property type="match status" value="1"/>
</dbReference>
<dbReference type="InterPro" id="IPR035931">
    <property type="entry name" value="YlxR-like_sf"/>
</dbReference>
<dbReference type="RefSeq" id="WP_148379738.1">
    <property type="nucleotide sequence ID" value="NZ_VSIY01000015.1"/>
</dbReference>
<dbReference type="InterPro" id="IPR029064">
    <property type="entry name" value="Ribosomal_eL30-like_sf"/>
</dbReference>
<evidence type="ECO:0000313" key="2">
    <source>
        <dbReference type="EMBL" id="TYB77707.1"/>
    </source>
</evidence>
<dbReference type="EMBL" id="VSIY01000015">
    <property type="protein sequence ID" value="TYB77707.1"/>
    <property type="molecule type" value="Genomic_DNA"/>
</dbReference>
<dbReference type="SUPFAM" id="SSF55315">
    <property type="entry name" value="L30e-like"/>
    <property type="match status" value="1"/>
</dbReference>
<dbReference type="Gene3D" id="3.30.1230.10">
    <property type="entry name" value="YlxR-like"/>
    <property type="match status" value="1"/>
</dbReference>
<proteinExistence type="predicted"/>
<keyword evidence="3" id="KW-1185">Reference proteome</keyword>